<keyword evidence="6" id="KW-1185">Reference proteome</keyword>
<comment type="caution">
    <text evidence="5">The sequence shown here is derived from an EMBL/GenBank/DDBJ whole genome shotgun (WGS) entry which is preliminary data.</text>
</comment>
<dbReference type="InterPro" id="IPR014816">
    <property type="entry name" value="tRNA_MeTrfase_Gcd14"/>
</dbReference>
<dbReference type="GO" id="GO:0030488">
    <property type="term" value="P:tRNA methylation"/>
    <property type="evidence" value="ECO:0007669"/>
    <property type="project" value="InterPro"/>
</dbReference>
<protein>
    <recommendedName>
        <fullName evidence="2">tRNA (adenine(58)-N(1))-methyltransferase catalytic subunit TRM61</fullName>
        <ecNumber evidence="1">2.1.1.220</ecNumber>
    </recommendedName>
    <alternativeName>
        <fullName evidence="3">tRNA(m1A58)-methyltransferase subunit TRM61</fullName>
    </alternativeName>
</protein>
<dbReference type="InterPro" id="IPR029063">
    <property type="entry name" value="SAM-dependent_MTases_sf"/>
</dbReference>
<evidence type="ECO:0000313" key="5">
    <source>
        <dbReference type="EMBL" id="KKY25002.1"/>
    </source>
</evidence>
<dbReference type="PANTHER" id="PTHR12133:SF1">
    <property type="entry name" value="TRNA (ADENINE(58)-N(1))-METHYLTRANSFERASE, MITOCHONDRIAL"/>
    <property type="match status" value="1"/>
</dbReference>
<dbReference type="Proteomes" id="UP000053317">
    <property type="component" value="Unassembled WGS sequence"/>
</dbReference>
<dbReference type="PANTHER" id="PTHR12133">
    <property type="entry name" value="TRNA (ADENINE(58)-N(1))-METHYLTRANSFERASE"/>
    <property type="match status" value="1"/>
</dbReference>
<dbReference type="Gene3D" id="3.10.330.20">
    <property type="match status" value="1"/>
</dbReference>
<dbReference type="Gene3D" id="3.40.50.150">
    <property type="entry name" value="Vaccinia Virus protein VP39"/>
    <property type="match status" value="1"/>
</dbReference>
<proteinExistence type="predicted"/>
<feature type="region of interest" description="Disordered" evidence="4">
    <location>
        <begin position="366"/>
        <end position="415"/>
    </location>
</feature>
<keyword evidence="5" id="KW-0489">Methyltransferase</keyword>
<dbReference type="OrthoDB" id="5585464at2759"/>
<reference evidence="5 6" key="2">
    <citation type="submission" date="2015-05" db="EMBL/GenBank/DDBJ databases">
        <authorList>
            <person name="Morales-Cruz A."/>
            <person name="Amrine K.C."/>
            <person name="Cantu D."/>
        </authorList>
    </citation>
    <scope>NUCLEOTIDE SEQUENCE [LARGE SCALE GENOMIC DNA]</scope>
    <source>
        <strain evidence="5">UCRPC4</strain>
    </source>
</reference>
<dbReference type="PROSITE" id="PS51620">
    <property type="entry name" value="SAM_TRM61"/>
    <property type="match status" value="1"/>
</dbReference>
<dbReference type="GO" id="GO:0031515">
    <property type="term" value="C:tRNA (m1A) methyltransferase complex"/>
    <property type="evidence" value="ECO:0007669"/>
    <property type="project" value="InterPro"/>
</dbReference>
<name>A0A0G2EQD6_PHACM</name>
<keyword evidence="5" id="KW-0808">Transferase</keyword>
<evidence type="ECO:0000256" key="3">
    <source>
        <dbReference type="ARBA" id="ARBA00033309"/>
    </source>
</evidence>
<gene>
    <name evidence="5" type="ORF">UCRPC4_g02173</name>
</gene>
<evidence type="ECO:0000256" key="4">
    <source>
        <dbReference type="SAM" id="MobiDB-lite"/>
    </source>
</evidence>
<dbReference type="GO" id="GO:0005739">
    <property type="term" value="C:mitochondrion"/>
    <property type="evidence" value="ECO:0007669"/>
    <property type="project" value="TreeGrafter"/>
</dbReference>
<dbReference type="GO" id="GO:0160107">
    <property type="term" value="F:tRNA (adenine(58)-N1)-methyltransferase activity"/>
    <property type="evidence" value="ECO:0007669"/>
    <property type="project" value="UniProtKB-EC"/>
</dbReference>
<dbReference type="EC" id="2.1.1.220" evidence="1"/>
<accession>A0A0G2EQD6</accession>
<sequence length="437" mass="48214">MARFSSFLRSLFGISKSTSIARSVQSQLFAGDRIFVRTKRKEVLSAPLQKNNKTDLALTSIAHNDIIGQLPGTPIRAKNDGLFRISHPSLEQYVALTPRKVTPIYAHDANLIVSLLDFNVPLHGTTKNDTPEIEILEAGTGHGSLTLHLARAIHAANPPPLALPPPPQRRLEKDGTVASISQDESWSSYLRKRNAVIHTIDVSPSFSLHAEKTIRGFRRGMYAPHVNFYVSHISDWITEQIEHRQGTRSPTVEPFISHVLLDLPSAHLELQRVSQILRLDGLLTVFAPSVTQIGDCVKEIKERSIPLQMEKTLELGMGISNGRVWDVRLAGVRSRSTDRGDSSILRSRIGNVGSTTASADEQTIIESQSEREAEQPDISSTECSTIQSDSISAEEQKPQPSQRPPETEGANQEVMVCRPKVGERIVGGGFVALFRKI</sequence>
<dbReference type="AlphaFoldDB" id="A0A0G2EQD6"/>
<dbReference type="SUPFAM" id="SSF53335">
    <property type="entry name" value="S-adenosyl-L-methionine-dependent methyltransferases"/>
    <property type="match status" value="1"/>
</dbReference>
<evidence type="ECO:0000313" key="6">
    <source>
        <dbReference type="Proteomes" id="UP000053317"/>
    </source>
</evidence>
<evidence type="ECO:0000256" key="1">
    <source>
        <dbReference type="ARBA" id="ARBA00012796"/>
    </source>
</evidence>
<reference evidence="5 6" key="1">
    <citation type="submission" date="2015-05" db="EMBL/GenBank/DDBJ databases">
        <title>Distinctive expansion of gene families associated with plant cell wall degradation and secondary metabolism in the genomes of grapevine trunk pathogens.</title>
        <authorList>
            <person name="Lawrence D.P."/>
            <person name="Travadon R."/>
            <person name="Rolshausen P.E."/>
            <person name="Baumgartner K."/>
        </authorList>
    </citation>
    <scope>NUCLEOTIDE SEQUENCE [LARGE SCALE GENOMIC DNA]</scope>
    <source>
        <strain evidence="5">UCRPC4</strain>
    </source>
</reference>
<organism evidence="5 6">
    <name type="scientific">Phaeomoniella chlamydospora</name>
    <name type="common">Phaeoacremonium chlamydosporum</name>
    <dbReference type="NCBI Taxonomy" id="158046"/>
    <lineage>
        <taxon>Eukaryota</taxon>
        <taxon>Fungi</taxon>
        <taxon>Dikarya</taxon>
        <taxon>Ascomycota</taxon>
        <taxon>Pezizomycotina</taxon>
        <taxon>Eurotiomycetes</taxon>
        <taxon>Chaetothyriomycetidae</taxon>
        <taxon>Phaeomoniellales</taxon>
        <taxon>Phaeomoniellaceae</taxon>
        <taxon>Phaeomoniella</taxon>
    </lineage>
</organism>
<feature type="compositionally biased region" description="Polar residues" evidence="4">
    <location>
        <begin position="377"/>
        <end position="393"/>
    </location>
</feature>
<dbReference type="EMBL" id="LCWF01000052">
    <property type="protein sequence ID" value="KKY25002.1"/>
    <property type="molecule type" value="Genomic_DNA"/>
</dbReference>
<evidence type="ECO:0000256" key="2">
    <source>
        <dbReference type="ARBA" id="ARBA00015963"/>
    </source>
</evidence>